<dbReference type="InterPro" id="IPR050679">
    <property type="entry name" value="Bact_HTH_transcr_reg"/>
</dbReference>
<sequence>MFPEGEPRPRLTGTAGGEPKYQAIYRDLLARIEAGDVAAGQPLPSQRELADHYGVSLMTVRQALQRLGGEGRIEQRHGLGTFVAGPPVIPYQLNSLGSLAEELAEQGIDLETVLLGVRRGPAPAPVPAQLGLGPRDEVTVIERLRVVGGTPVIHQLSYLPPALAANLGSDAGLDEEELKRTPLYRLIEERGGVTPSWATEAIKPVVLSEEQARLLEQPAGGAALMSERVTYDVDDRPVLADRAIMCASQVVFTTRRQAPERPAVALRLDHPTP</sequence>
<evidence type="ECO:0000313" key="6">
    <source>
        <dbReference type="Proteomes" id="UP000238312"/>
    </source>
</evidence>
<evidence type="ECO:0000256" key="1">
    <source>
        <dbReference type="ARBA" id="ARBA00023015"/>
    </source>
</evidence>
<keyword evidence="1" id="KW-0805">Transcription regulation</keyword>
<organism evidence="5 6">
    <name type="scientific">Nonomuraea fuscirosea</name>
    <dbReference type="NCBI Taxonomy" id="1291556"/>
    <lineage>
        <taxon>Bacteria</taxon>
        <taxon>Bacillati</taxon>
        <taxon>Actinomycetota</taxon>
        <taxon>Actinomycetes</taxon>
        <taxon>Streptosporangiales</taxon>
        <taxon>Streptosporangiaceae</taxon>
        <taxon>Nonomuraea</taxon>
    </lineage>
</organism>
<protein>
    <submittedName>
        <fullName evidence="5">GntR family transcriptional regulator</fullName>
    </submittedName>
</protein>
<evidence type="ECO:0000256" key="3">
    <source>
        <dbReference type="ARBA" id="ARBA00023163"/>
    </source>
</evidence>
<dbReference type="PANTHER" id="PTHR44846">
    <property type="entry name" value="MANNOSYL-D-GLYCERATE TRANSPORT/METABOLISM SYSTEM REPRESSOR MNGR-RELATED"/>
    <property type="match status" value="1"/>
</dbReference>
<dbReference type="InterPro" id="IPR000524">
    <property type="entry name" value="Tscrpt_reg_HTH_GntR"/>
</dbReference>
<dbReference type="GO" id="GO:0045892">
    <property type="term" value="P:negative regulation of DNA-templated transcription"/>
    <property type="evidence" value="ECO:0007669"/>
    <property type="project" value="TreeGrafter"/>
</dbReference>
<dbReference type="OrthoDB" id="3579313at2"/>
<name>A0A2T0N229_9ACTN</name>
<proteinExistence type="predicted"/>
<dbReference type="Gene3D" id="3.40.1410.10">
    <property type="entry name" value="Chorismate lyase-like"/>
    <property type="match status" value="1"/>
</dbReference>
<evidence type="ECO:0000259" key="4">
    <source>
        <dbReference type="PROSITE" id="PS50949"/>
    </source>
</evidence>
<reference evidence="5 6" key="1">
    <citation type="submission" date="2018-03" db="EMBL/GenBank/DDBJ databases">
        <title>Genomic Encyclopedia of Type Strains, Phase III (KMG-III): the genomes of soil and plant-associated and newly described type strains.</title>
        <authorList>
            <person name="Whitman W."/>
        </authorList>
    </citation>
    <scope>NUCLEOTIDE SEQUENCE [LARGE SCALE GENOMIC DNA]</scope>
    <source>
        <strain evidence="5 6">CGMCC 4.7104</strain>
    </source>
</reference>
<keyword evidence="3" id="KW-0804">Transcription</keyword>
<keyword evidence="6" id="KW-1185">Reference proteome</keyword>
<dbReference type="PROSITE" id="PS50949">
    <property type="entry name" value="HTH_GNTR"/>
    <property type="match status" value="1"/>
</dbReference>
<keyword evidence="2" id="KW-0238">DNA-binding</keyword>
<dbReference type="InterPro" id="IPR028978">
    <property type="entry name" value="Chorismate_lyase_/UTRA_dom_sf"/>
</dbReference>
<dbReference type="Pfam" id="PF00392">
    <property type="entry name" value="GntR"/>
    <property type="match status" value="1"/>
</dbReference>
<feature type="domain" description="HTH gntR-type" evidence="4">
    <location>
        <begin position="18"/>
        <end position="86"/>
    </location>
</feature>
<dbReference type="SUPFAM" id="SSF46785">
    <property type="entry name" value="Winged helix' DNA-binding domain"/>
    <property type="match status" value="1"/>
</dbReference>
<dbReference type="CDD" id="cd07377">
    <property type="entry name" value="WHTH_GntR"/>
    <property type="match status" value="1"/>
</dbReference>
<dbReference type="GO" id="GO:0003677">
    <property type="term" value="F:DNA binding"/>
    <property type="evidence" value="ECO:0007669"/>
    <property type="project" value="UniProtKB-KW"/>
</dbReference>
<dbReference type="InterPro" id="IPR011663">
    <property type="entry name" value="UTRA"/>
</dbReference>
<dbReference type="InterPro" id="IPR036390">
    <property type="entry name" value="WH_DNA-bd_sf"/>
</dbReference>
<dbReference type="GO" id="GO:0003700">
    <property type="term" value="F:DNA-binding transcription factor activity"/>
    <property type="evidence" value="ECO:0007669"/>
    <property type="project" value="InterPro"/>
</dbReference>
<dbReference type="Proteomes" id="UP000238312">
    <property type="component" value="Unassembled WGS sequence"/>
</dbReference>
<dbReference type="Gene3D" id="1.10.10.10">
    <property type="entry name" value="Winged helix-like DNA-binding domain superfamily/Winged helix DNA-binding domain"/>
    <property type="match status" value="1"/>
</dbReference>
<gene>
    <name evidence="5" type="ORF">B0I32_106125</name>
</gene>
<dbReference type="SMART" id="SM00866">
    <property type="entry name" value="UTRA"/>
    <property type="match status" value="1"/>
</dbReference>
<evidence type="ECO:0000256" key="2">
    <source>
        <dbReference type="ARBA" id="ARBA00023125"/>
    </source>
</evidence>
<dbReference type="RefSeq" id="WP_106239470.1">
    <property type="nucleotide sequence ID" value="NZ_PVNG01000006.1"/>
</dbReference>
<dbReference type="SMART" id="SM00345">
    <property type="entry name" value="HTH_GNTR"/>
    <property type="match status" value="1"/>
</dbReference>
<dbReference type="PRINTS" id="PR00035">
    <property type="entry name" value="HTHGNTR"/>
</dbReference>
<dbReference type="Pfam" id="PF07702">
    <property type="entry name" value="UTRA"/>
    <property type="match status" value="1"/>
</dbReference>
<dbReference type="SUPFAM" id="SSF64288">
    <property type="entry name" value="Chorismate lyase-like"/>
    <property type="match status" value="1"/>
</dbReference>
<evidence type="ECO:0000313" key="5">
    <source>
        <dbReference type="EMBL" id="PRX65989.1"/>
    </source>
</evidence>
<comment type="caution">
    <text evidence="5">The sequence shown here is derived from an EMBL/GenBank/DDBJ whole genome shotgun (WGS) entry which is preliminary data.</text>
</comment>
<dbReference type="PANTHER" id="PTHR44846:SF1">
    <property type="entry name" value="MANNOSYL-D-GLYCERATE TRANSPORT_METABOLISM SYSTEM REPRESSOR MNGR-RELATED"/>
    <property type="match status" value="1"/>
</dbReference>
<dbReference type="InterPro" id="IPR036388">
    <property type="entry name" value="WH-like_DNA-bd_sf"/>
</dbReference>
<dbReference type="AlphaFoldDB" id="A0A2T0N229"/>
<dbReference type="EMBL" id="PVNG01000006">
    <property type="protein sequence ID" value="PRX65989.1"/>
    <property type="molecule type" value="Genomic_DNA"/>
</dbReference>
<accession>A0A2T0N229</accession>